<dbReference type="EMBL" id="LR214939">
    <property type="protein sequence ID" value="VEU56478.1"/>
    <property type="molecule type" value="Genomic_DNA"/>
</dbReference>
<gene>
    <name evidence="1" type="ORF">NCTC10113_01387</name>
</gene>
<dbReference type="PROSITE" id="PS51257">
    <property type="entry name" value="PROKAR_LIPOPROTEIN"/>
    <property type="match status" value="1"/>
</dbReference>
<dbReference type="RefSeq" id="WP_156909649.1">
    <property type="nucleotide sequence ID" value="NZ_BPLW01000001.1"/>
</dbReference>
<organism evidence="1">
    <name type="scientific">Metamycoplasma salivarium</name>
    <name type="common">Mycoplasma salivarium</name>
    <dbReference type="NCBI Taxonomy" id="2124"/>
    <lineage>
        <taxon>Bacteria</taxon>
        <taxon>Bacillati</taxon>
        <taxon>Mycoplasmatota</taxon>
        <taxon>Mycoplasmoidales</taxon>
        <taxon>Metamycoplasmataceae</taxon>
        <taxon>Metamycoplasma</taxon>
    </lineage>
</organism>
<name>A0A448ZZ10_METSV</name>
<evidence type="ECO:0000313" key="1">
    <source>
        <dbReference type="EMBL" id="VEU56478.1"/>
    </source>
</evidence>
<accession>A0A448ZZ10</accession>
<proteinExistence type="predicted"/>
<dbReference type="AlphaFoldDB" id="A0A448ZZ10"/>
<reference evidence="1" key="1">
    <citation type="submission" date="2019-01" db="EMBL/GenBank/DDBJ databases">
        <authorList>
            <consortium name="Pathogen Informatics"/>
        </authorList>
    </citation>
    <scope>NUCLEOTIDE SEQUENCE [LARGE SCALE GENOMIC DNA]</scope>
    <source>
        <strain evidence="1">NCTC10113</strain>
    </source>
</reference>
<evidence type="ECO:0008006" key="2">
    <source>
        <dbReference type="Google" id="ProtNLM"/>
    </source>
</evidence>
<geneLocation type="plasmid" evidence="1">
    <name>2</name>
</geneLocation>
<keyword evidence="1" id="KW-0614">Plasmid</keyword>
<protein>
    <recommendedName>
        <fullName evidence="2">Lipoprotein</fullName>
    </recommendedName>
</protein>
<sequence>MFKAKRLKHKLIALTTLGGILIMPIVSISCLPKNRPLWDKDINKGKTKPYNENYWNAHFDYPPISKNNNGNELEGDFENGFNISKDQLLKIRDTTEISLTDEGKNYTNQEMYNEMQKIFSNELLGNGIYHKPGRKSFEEIFKENAFFQKMFKATFADIKSILGKLYNPTKWEIRYSIIQRFQEENALYYSFQFFHTDKNHIDRSIYEPIINRHDVGYGVGPKFIKKITGFKKA</sequence>